<dbReference type="Gene3D" id="3.40.50.300">
    <property type="entry name" value="P-loop containing nucleotide triphosphate hydrolases"/>
    <property type="match status" value="1"/>
</dbReference>
<evidence type="ECO:0000256" key="2">
    <source>
        <dbReference type="ARBA" id="ARBA00022840"/>
    </source>
</evidence>
<evidence type="ECO:0000313" key="5">
    <source>
        <dbReference type="Proteomes" id="UP001596956"/>
    </source>
</evidence>
<gene>
    <name evidence="4" type="ORF">ACFQZU_16640</name>
</gene>
<keyword evidence="2" id="KW-0067">ATP-binding</keyword>
<evidence type="ECO:0000313" key="4">
    <source>
        <dbReference type="EMBL" id="MFD0802937.1"/>
    </source>
</evidence>
<dbReference type="InterPro" id="IPR027417">
    <property type="entry name" value="P-loop_NTPase"/>
</dbReference>
<reference evidence="5" key="1">
    <citation type="journal article" date="2019" name="Int. J. Syst. Evol. Microbiol.">
        <title>The Global Catalogue of Microorganisms (GCM) 10K type strain sequencing project: providing services to taxonomists for standard genome sequencing and annotation.</title>
        <authorList>
            <consortium name="The Broad Institute Genomics Platform"/>
            <consortium name="The Broad Institute Genome Sequencing Center for Infectious Disease"/>
            <person name="Wu L."/>
            <person name="Ma J."/>
        </authorList>
    </citation>
    <scope>NUCLEOTIDE SEQUENCE [LARGE SCALE GENOMIC DNA]</scope>
    <source>
        <strain evidence="5">CCUG 63369</strain>
    </source>
</reference>
<dbReference type="Pfam" id="PF13191">
    <property type="entry name" value="AAA_16"/>
    <property type="match status" value="1"/>
</dbReference>
<dbReference type="EMBL" id="JBHTHR010000656">
    <property type="protein sequence ID" value="MFD0802937.1"/>
    <property type="molecule type" value="Genomic_DNA"/>
</dbReference>
<name>A0ABW3BHT5_9ACTN</name>
<organism evidence="4 5">
    <name type="scientific">Streptomonospora algeriensis</name>
    <dbReference type="NCBI Taxonomy" id="995084"/>
    <lineage>
        <taxon>Bacteria</taxon>
        <taxon>Bacillati</taxon>
        <taxon>Actinomycetota</taxon>
        <taxon>Actinomycetes</taxon>
        <taxon>Streptosporangiales</taxon>
        <taxon>Nocardiopsidaceae</taxon>
        <taxon>Streptomonospora</taxon>
    </lineage>
</organism>
<accession>A0ABW3BHT5</accession>
<dbReference type="InterPro" id="IPR041664">
    <property type="entry name" value="AAA_16"/>
</dbReference>
<keyword evidence="5" id="KW-1185">Reference proteome</keyword>
<evidence type="ECO:0000256" key="1">
    <source>
        <dbReference type="ARBA" id="ARBA00022741"/>
    </source>
</evidence>
<feature type="domain" description="Orc1-like AAA ATPase" evidence="3">
    <location>
        <begin position="14"/>
        <end position="188"/>
    </location>
</feature>
<dbReference type="PANTHER" id="PTHR16305">
    <property type="entry name" value="TESTICULAR SOLUBLE ADENYLYL CYCLASE"/>
    <property type="match status" value="1"/>
</dbReference>
<keyword evidence="1" id="KW-0547">Nucleotide-binding</keyword>
<dbReference type="PANTHER" id="PTHR16305:SF35">
    <property type="entry name" value="TRANSCRIPTIONAL ACTIVATOR DOMAIN"/>
    <property type="match status" value="1"/>
</dbReference>
<dbReference type="Proteomes" id="UP001596956">
    <property type="component" value="Unassembled WGS sequence"/>
</dbReference>
<protein>
    <submittedName>
        <fullName evidence="4">AAA family ATPase</fullName>
    </submittedName>
</protein>
<evidence type="ECO:0000259" key="3">
    <source>
        <dbReference type="Pfam" id="PF13191"/>
    </source>
</evidence>
<proteinExistence type="predicted"/>
<comment type="caution">
    <text evidence="4">The sequence shown here is derived from an EMBL/GenBank/DDBJ whole genome shotgun (WGS) entry which is preliminary data.</text>
</comment>
<dbReference type="SUPFAM" id="SSF52540">
    <property type="entry name" value="P-loop containing nucleoside triphosphate hydrolases"/>
    <property type="match status" value="1"/>
</dbReference>
<sequence>MPSGNPPPPPGTALRGRDSEQRMLTDALAGARAGQGAALLVCGGPGIGKTALLNHACEVARTPHVRHSHPPQEAMVLKGAMVLSSAGAESESAMPFAGLQRLLRPVADRLGELPAPQAAAVEQALESGHVAESDRFPLSIGVLRLLCLLGHSAPLLVCVDDAHVMDSASLDALAFAARRLGTDPVAMVFAAGDDSPKPAVPGIPAVTLGPLPD</sequence>
<feature type="non-terminal residue" evidence="4">
    <location>
        <position position="213"/>
    </location>
</feature>